<dbReference type="PANTHER" id="PTHR19878:SF17">
    <property type="entry name" value="TRANSDUCIN_WD40 REPEAT-LIKE SUPERFAMILY PROTEIN"/>
    <property type="match status" value="1"/>
</dbReference>
<keyword evidence="3" id="KW-0472">Membrane</keyword>
<dbReference type="PROSITE" id="PS50082">
    <property type="entry name" value="WD_REPEATS_2"/>
    <property type="match status" value="1"/>
</dbReference>
<feature type="region of interest" description="Disordered" evidence="2">
    <location>
        <begin position="1455"/>
        <end position="1566"/>
    </location>
</feature>
<protein>
    <recommendedName>
        <fullName evidence="6">Transducin/WD40 repeat-like superfamily protein</fullName>
    </recommendedName>
</protein>
<dbReference type="InterPro" id="IPR015943">
    <property type="entry name" value="WD40/YVTN_repeat-like_dom_sf"/>
</dbReference>
<keyword evidence="3" id="KW-1133">Transmembrane helix</keyword>
<dbReference type="PANTHER" id="PTHR19878">
    <property type="entry name" value="AUTOPHAGY PROTEIN 16-LIKE"/>
    <property type="match status" value="1"/>
</dbReference>
<evidence type="ECO:0000313" key="4">
    <source>
        <dbReference type="EMBL" id="KAG6387500.1"/>
    </source>
</evidence>
<feature type="region of interest" description="Disordered" evidence="2">
    <location>
        <begin position="1369"/>
        <end position="1393"/>
    </location>
</feature>
<feature type="compositionally biased region" description="Low complexity" evidence="2">
    <location>
        <begin position="1548"/>
        <end position="1564"/>
    </location>
</feature>
<dbReference type="InterPro" id="IPR001680">
    <property type="entry name" value="WD40_rpt"/>
</dbReference>
<comment type="caution">
    <text evidence="4">The sequence shown here is derived from an EMBL/GenBank/DDBJ whole genome shotgun (WGS) entry which is preliminary data.</text>
</comment>
<keyword evidence="5" id="KW-1185">Reference proteome</keyword>
<feature type="compositionally biased region" description="Polar residues" evidence="2">
    <location>
        <begin position="1405"/>
        <end position="1423"/>
    </location>
</feature>
<dbReference type="SMART" id="SM00320">
    <property type="entry name" value="WD40"/>
    <property type="match status" value="3"/>
</dbReference>
<reference evidence="4" key="2">
    <citation type="submission" date="2020-08" db="EMBL/GenBank/DDBJ databases">
        <title>Plant Genome Project.</title>
        <authorList>
            <person name="Zhang R.-G."/>
        </authorList>
    </citation>
    <scope>NUCLEOTIDE SEQUENCE</scope>
    <source>
        <strain evidence="4">Huo1</strain>
        <tissue evidence="4">Leaf</tissue>
    </source>
</reference>
<keyword evidence="3" id="KW-0812">Transmembrane</keyword>
<feature type="region of interest" description="Disordered" evidence="2">
    <location>
        <begin position="717"/>
        <end position="736"/>
    </location>
</feature>
<sequence length="1787" mass="194227">MEWATVHHLDLRHTGRSSKPLQPHAAAFHPTQAVVSAAIGTHIIEFDAYTGAKIASVDIGSPVVRMAYSPTAGHSLVAVLEDCTIRSCDFDTEQTCVLHSPEKRTEQISIDTEVHLALTPLQPVVLKAARSGVGILVLRAAKGEGGKNGMKTGEGNESELNVFFDNLVCSRACLLLDPSIAILRRSPRRLSKDNSIIPVAFCTSCNDNLEAYMKKAMISCSLYYLLALEGPTFCASVLIYCIIPAFVGTMVGGKAPTKIKTDLKKPIVNLACHPRLPVLYVAYQDGLVRAYNIQSYAVLYTLQLDNTIKLQGAGAFAFHPKLEWIFVGDRRVLDSSFCVGIFVDTYSVSTQAGSQPITSLSWLPMLRLLVTLSKDGSVQVWKTRVVVNPNRPPMQANFFEPAAVESIDIPRVLSQQGGEAVYPLPRIRALEVHPKLNLATLLFAGMAGGDNRKNRAAYTREGRKQLFAVLQSARGSSVQFLVLKFFQSDLDWTDFVASSVLKEKLASLGSSGILADHQLQAQLQEHHMKGQSQLTISDVARKAFLYSLKVKRCLLAAREQRPNRDIGETLINSIWQPFHLELNFFSKENRVLHYPVRAFYIEGTNLMAYNLTSGNESIYKKLYTSIPGNVENNPKYIIYSKKQHIFLVVYELSGATNEVVLYWENTDPQFANSKVTTVKGADAAFVGSNENQFAILDEDKTTLSLYILPGAGSQESVEKNLTASENQSEETETSSIKGPMQFMFESEVDRIFSTPLESTLLIASHGDQIALAKLILGYRLPSTDGHYISTKAEGRKSIKLKANEVVLQVQWQETLRGFVAGILTTQRVLIVTADLDVLASSSTKFDKGLPPISFGHSDLSLSKYVYEKYTHMHICMHLFVSSLTSPLGLSSLTLGYFRSLLWLGPALLFSTSTSINVLGWDGKVRTILSISMPNAVLLGALNDRLLLAISSDINVSQKKKFEIKHCLAGLLEPLLIGYATMQQCFEQKIDLSEVLYQITSRFDSLRITPRSLDILASGSPVCGDLAVSLSQSGLQFTQVLRGIYAIKALRFSTALSALKDEFLRSRDYPRCPPTSHLFHRFRQLGYACIRYGQFDSAKETFEVISDFESMLDLFICHLNPSAMRHLAQKLEEDGADSELRRYCDRILRVRSTGWTQGIFANFAAESMVPKGREWGGGNWEIKTPTNLKDIPQWALAAEVMPYMKTDDGTIPSIVTDRIGVYLGLVKGRGNVVEVREDSLVKAIKADSGIKANGLQAALAASVSDKPKVPLDGESKAGSLMGLETLSQQFTGSSAIDAQAKAEEEFKKSLYGTAADGSSSDEEGTSKIKKLQIRIRDKAVASATVDVNKIKEATKQLRLPIGLTKSLTGSSPDLGALVPQPTPATTGTLTSQASLPGDLFGTSTLVQGPTSSQTTSMGPSSGSNARPIPEDFFQNTISSLQVAASLPPAGTILTRLDQNPQGQGIANNKVPANQGSAPAVEIGLPDGGVPPQATQQPIQYQPIGFPDGGIPPQVSPQAAPPQQQFQTAQLPVSSQPLDLSSLEAPGSEASAKASRAASPPKAVRPGQVPRGAAAAVCFKTGLAHLEQNQLSDALSCFDEAFLALAKDQSRGADIKAQATICAQYKIAVTLLQEINRLQRVQGPSAISAKDEMARLSRHLGSLPLLAKHRINCIRTAIKRNMDVQNYAYAKQMLELLLSKAPAGKQDELRSLIDMCLQRGLSNKSIDPLEDPSQFCAATLSRLSTIGYDVCDLCGAKFSALSTPGCIICGMGSIKRSDAIAGPVPSPFG</sequence>
<dbReference type="InterPro" id="IPR045160">
    <property type="entry name" value="ATG16"/>
</dbReference>
<dbReference type="GO" id="GO:0000045">
    <property type="term" value="P:autophagosome assembly"/>
    <property type="evidence" value="ECO:0007669"/>
    <property type="project" value="InterPro"/>
</dbReference>
<evidence type="ECO:0000256" key="3">
    <source>
        <dbReference type="SAM" id="Phobius"/>
    </source>
</evidence>
<organism evidence="4">
    <name type="scientific">Salvia splendens</name>
    <name type="common">Scarlet sage</name>
    <dbReference type="NCBI Taxonomy" id="180675"/>
    <lineage>
        <taxon>Eukaryota</taxon>
        <taxon>Viridiplantae</taxon>
        <taxon>Streptophyta</taxon>
        <taxon>Embryophyta</taxon>
        <taxon>Tracheophyta</taxon>
        <taxon>Spermatophyta</taxon>
        <taxon>Magnoliopsida</taxon>
        <taxon>eudicotyledons</taxon>
        <taxon>Gunneridae</taxon>
        <taxon>Pentapetalae</taxon>
        <taxon>asterids</taxon>
        <taxon>lamiids</taxon>
        <taxon>Lamiales</taxon>
        <taxon>Lamiaceae</taxon>
        <taxon>Nepetoideae</taxon>
        <taxon>Mentheae</taxon>
        <taxon>Salviinae</taxon>
        <taxon>Salvia</taxon>
        <taxon>Salvia subgen. Calosphace</taxon>
        <taxon>core Calosphace</taxon>
    </lineage>
</organism>
<proteinExistence type="predicted"/>
<evidence type="ECO:0000313" key="5">
    <source>
        <dbReference type="Proteomes" id="UP000298416"/>
    </source>
</evidence>
<gene>
    <name evidence="4" type="ORF">SASPL_152692</name>
</gene>
<evidence type="ECO:0000256" key="2">
    <source>
        <dbReference type="SAM" id="MobiDB-lite"/>
    </source>
</evidence>
<dbReference type="Gene3D" id="2.130.10.10">
    <property type="entry name" value="YVTN repeat-like/Quinoprotein amine dehydrogenase"/>
    <property type="match status" value="1"/>
</dbReference>
<dbReference type="SUPFAM" id="SSF50978">
    <property type="entry name" value="WD40 repeat-like"/>
    <property type="match status" value="1"/>
</dbReference>
<evidence type="ECO:0000256" key="1">
    <source>
        <dbReference type="PROSITE-ProRule" id="PRU00221"/>
    </source>
</evidence>
<feature type="transmembrane region" description="Helical" evidence="3">
    <location>
        <begin position="222"/>
        <end position="247"/>
    </location>
</feature>
<dbReference type="Proteomes" id="UP000298416">
    <property type="component" value="Unassembled WGS sequence"/>
</dbReference>
<dbReference type="EMBL" id="PNBA02000021">
    <property type="protein sequence ID" value="KAG6387500.1"/>
    <property type="molecule type" value="Genomic_DNA"/>
</dbReference>
<keyword evidence="1" id="KW-0853">WD repeat</keyword>
<feature type="compositionally biased region" description="Polar residues" evidence="2">
    <location>
        <begin position="1455"/>
        <end position="1475"/>
    </location>
</feature>
<accession>A0A8X8W3P9</accession>
<dbReference type="InterPro" id="IPR036322">
    <property type="entry name" value="WD40_repeat_dom_sf"/>
</dbReference>
<name>A0A8X8W3P9_SALSN</name>
<feature type="compositionally biased region" description="Low complexity" evidence="2">
    <location>
        <begin position="1510"/>
        <end position="1530"/>
    </location>
</feature>
<feature type="repeat" description="WD" evidence="1">
    <location>
        <begin position="350"/>
        <end position="384"/>
    </location>
</feature>
<reference evidence="4" key="1">
    <citation type="submission" date="2018-01" db="EMBL/GenBank/DDBJ databases">
        <authorList>
            <person name="Mao J.F."/>
        </authorList>
    </citation>
    <scope>NUCLEOTIDE SEQUENCE</scope>
    <source>
        <strain evidence="4">Huo1</strain>
        <tissue evidence="4">Leaf</tissue>
    </source>
</reference>
<evidence type="ECO:0008006" key="6">
    <source>
        <dbReference type="Google" id="ProtNLM"/>
    </source>
</evidence>
<feature type="region of interest" description="Disordered" evidence="2">
    <location>
        <begin position="1405"/>
        <end position="1429"/>
    </location>
</feature>
<feature type="compositionally biased region" description="Polar residues" evidence="2">
    <location>
        <begin position="1382"/>
        <end position="1393"/>
    </location>
</feature>